<dbReference type="CDD" id="cd01392">
    <property type="entry name" value="HTH_LacI"/>
    <property type="match status" value="1"/>
</dbReference>
<accession>A0AA46BQ34</accession>
<reference evidence="6 7" key="1">
    <citation type="submission" date="2018-06" db="EMBL/GenBank/DDBJ databases">
        <authorList>
            <consortium name="Pathogen Informatics"/>
            <person name="Doyle S."/>
        </authorList>
    </citation>
    <scope>NUCLEOTIDE SEQUENCE [LARGE SCALE GENOMIC DNA]</scope>
    <source>
        <strain evidence="6 7">NCTC7915</strain>
    </source>
</reference>
<evidence type="ECO:0000313" key="7">
    <source>
        <dbReference type="Proteomes" id="UP000254118"/>
    </source>
</evidence>
<comment type="caution">
    <text evidence="6">The sequence shown here is derived from an EMBL/GenBank/DDBJ whole genome shotgun (WGS) entry which is preliminary data.</text>
</comment>
<keyword evidence="2" id="KW-0805">Transcription regulation</keyword>
<dbReference type="InterPro" id="IPR028082">
    <property type="entry name" value="Peripla_BP_I"/>
</dbReference>
<dbReference type="SUPFAM" id="SSF47413">
    <property type="entry name" value="lambda repressor-like DNA-binding domains"/>
    <property type="match status" value="1"/>
</dbReference>
<evidence type="ECO:0000313" key="6">
    <source>
        <dbReference type="EMBL" id="STD14778.1"/>
    </source>
</evidence>
<dbReference type="Proteomes" id="UP000254118">
    <property type="component" value="Unassembled WGS sequence"/>
</dbReference>
<name>A0AA46BQ34_9MICO</name>
<proteinExistence type="predicted"/>
<keyword evidence="4" id="KW-0804">Transcription</keyword>
<dbReference type="Gene3D" id="1.10.260.40">
    <property type="entry name" value="lambda repressor-like DNA-binding domains"/>
    <property type="match status" value="1"/>
</dbReference>
<evidence type="ECO:0000256" key="3">
    <source>
        <dbReference type="ARBA" id="ARBA00023125"/>
    </source>
</evidence>
<evidence type="ECO:0000256" key="4">
    <source>
        <dbReference type="ARBA" id="ARBA00023163"/>
    </source>
</evidence>
<sequence length="334" mass="35499">MTTIRDVAALAGVSVATVSRALSGSDRVTPATRQRVQAAAAELHYHPNAVAAAMRTGRTGTVGLVVASLANPFITRLAASIEAQCRARGWTLTIATGSEDPDEQARVTSILLRQQVDGLFIVLADNSTGSLDRIAQSGTPIVAIDRRTTIEAHASILNDPTCALGDLATHLYEQGYQRPAIISGPTSVSTGHGRAHIALQALTRAGYNDLPIPIHHGDFTAEHGTQATTKLLESPQPPDVIVALSNLVAQGALHELQRRNIDVGPQVGLTAYDDEPWFELTNPPLTCVTQPVTEMAQAGIETLAALIEHKARHIEPAPLTGSRLIIRQSTCRKT</sequence>
<dbReference type="EMBL" id="UFYA01000001">
    <property type="protein sequence ID" value="STD14778.1"/>
    <property type="molecule type" value="Genomic_DNA"/>
</dbReference>
<evidence type="ECO:0000256" key="2">
    <source>
        <dbReference type="ARBA" id="ARBA00023015"/>
    </source>
</evidence>
<dbReference type="PROSITE" id="PS50932">
    <property type="entry name" value="HTH_LACI_2"/>
    <property type="match status" value="1"/>
</dbReference>
<dbReference type="InterPro" id="IPR010982">
    <property type="entry name" value="Lambda_DNA-bd_dom_sf"/>
</dbReference>
<dbReference type="RefSeq" id="WP_181816119.1">
    <property type="nucleotide sequence ID" value="NZ_JAAFNO010000001.1"/>
</dbReference>
<dbReference type="InterPro" id="IPR000843">
    <property type="entry name" value="HTH_LacI"/>
</dbReference>
<dbReference type="CDD" id="cd06267">
    <property type="entry name" value="PBP1_LacI_sugar_binding-like"/>
    <property type="match status" value="1"/>
</dbReference>
<dbReference type="AlphaFoldDB" id="A0AA46BQ34"/>
<dbReference type="GO" id="GO:0003700">
    <property type="term" value="F:DNA-binding transcription factor activity"/>
    <property type="evidence" value="ECO:0007669"/>
    <property type="project" value="TreeGrafter"/>
</dbReference>
<feature type="domain" description="HTH lacI-type" evidence="5">
    <location>
        <begin position="2"/>
        <end position="56"/>
    </location>
</feature>
<evidence type="ECO:0000256" key="1">
    <source>
        <dbReference type="ARBA" id="ARBA00022491"/>
    </source>
</evidence>
<dbReference type="PANTHER" id="PTHR30146">
    <property type="entry name" value="LACI-RELATED TRANSCRIPTIONAL REPRESSOR"/>
    <property type="match status" value="1"/>
</dbReference>
<organism evidence="6 7">
    <name type="scientific">Dermatophilus congolensis</name>
    <dbReference type="NCBI Taxonomy" id="1863"/>
    <lineage>
        <taxon>Bacteria</taxon>
        <taxon>Bacillati</taxon>
        <taxon>Actinomycetota</taxon>
        <taxon>Actinomycetes</taxon>
        <taxon>Micrococcales</taxon>
        <taxon>Dermatophilaceae</taxon>
        <taxon>Dermatophilus</taxon>
    </lineage>
</organism>
<dbReference type="Pfam" id="PF00356">
    <property type="entry name" value="LacI"/>
    <property type="match status" value="1"/>
</dbReference>
<evidence type="ECO:0000259" key="5">
    <source>
        <dbReference type="PROSITE" id="PS50932"/>
    </source>
</evidence>
<gene>
    <name evidence="6" type="primary">cytR_2</name>
    <name evidence="6" type="ORF">NCTC7915_02159</name>
</gene>
<dbReference type="SUPFAM" id="SSF53822">
    <property type="entry name" value="Periplasmic binding protein-like I"/>
    <property type="match status" value="1"/>
</dbReference>
<protein>
    <submittedName>
        <fullName evidence="6">HTH-type transcriptional repressor CytR</fullName>
    </submittedName>
</protein>
<dbReference type="InterPro" id="IPR046335">
    <property type="entry name" value="LacI/GalR-like_sensor"/>
</dbReference>
<dbReference type="Gene3D" id="3.40.50.2300">
    <property type="match status" value="2"/>
</dbReference>
<keyword evidence="1" id="KW-0678">Repressor</keyword>
<dbReference type="Pfam" id="PF13377">
    <property type="entry name" value="Peripla_BP_3"/>
    <property type="match status" value="1"/>
</dbReference>
<keyword evidence="3" id="KW-0238">DNA-binding</keyword>
<dbReference type="PROSITE" id="PS00356">
    <property type="entry name" value="HTH_LACI_1"/>
    <property type="match status" value="1"/>
</dbReference>
<dbReference type="SMART" id="SM00354">
    <property type="entry name" value="HTH_LACI"/>
    <property type="match status" value="1"/>
</dbReference>
<dbReference type="GO" id="GO:0000976">
    <property type="term" value="F:transcription cis-regulatory region binding"/>
    <property type="evidence" value="ECO:0007669"/>
    <property type="project" value="TreeGrafter"/>
</dbReference>
<dbReference type="PANTHER" id="PTHR30146:SF148">
    <property type="entry name" value="HTH-TYPE TRANSCRIPTIONAL REPRESSOR PURR-RELATED"/>
    <property type="match status" value="1"/>
</dbReference>